<dbReference type="AlphaFoldDB" id="A0A6H1WRY2"/>
<keyword evidence="5" id="KW-1185">Reference proteome</keyword>
<feature type="compositionally biased region" description="Low complexity" evidence="2">
    <location>
        <begin position="244"/>
        <end position="255"/>
    </location>
</feature>
<gene>
    <name evidence="4" type="ORF">FVE67_03690</name>
</gene>
<organism evidence="4 5">
    <name type="scientific">Thermosulfurimonas marina</name>
    <dbReference type="NCBI Taxonomy" id="2047767"/>
    <lineage>
        <taxon>Bacteria</taxon>
        <taxon>Pseudomonadati</taxon>
        <taxon>Thermodesulfobacteriota</taxon>
        <taxon>Thermodesulfobacteria</taxon>
        <taxon>Thermodesulfobacteriales</taxon>
        <taxon>Thermodesulfobacteriaceae</taxon>
        <taxon>Thermosulfurimonas</taxon>
    </lineage>
</organism>
<dbReference type="InterPro" id="IPR011010">
    <property type="entry name" value="DNA_brk_join_enz"/>
</dbReference>
<evidence type="ECO:0000256" key="1">
    <source>
        <dbReference type="ARBA" id="ARBA00023172"/>
    </source>
</evidence>
<evidence type="ECO:0000256" key="2">
    <source>
        <dbReference type="SAM" id="MobiDB-lite"/>
    </source>
</evidence>
<dbReference type="InterPro" id="IPR002104">
    <property type="entry name" value="Integrase_catalytic"/>
</dbReference>
<dbReference type="GO" id="GO:0015074">
    <property type="term" value="P:DNA integration"/>
    <property type="evidence" value="ECO:0007669"/>
    <property type="project" value="InterPro"/>
</dbReference>
<dbReference type="SUPFAM" id="SSF56349">
    <property type="entry name" value="DNA breaking-rejoining enzymes"/>
    <property type="match status" value="1"/>
</dbReference>
<proteinExistence type="predicted"/>
<protein>
    <submittedName>
        <fullName evidence="4">Tyrosine-type recombinase/integrase</fullName>
    </submittedName>
</protein>
<dbReference type="EMBL" id="CP042909">
    <property type="protein sequence ID" value="QJA05953.1"/>
    <property type="molecule type" value="Genomic_DNA"/>
</dbReference>
<keyword evidence="1" id="KW-0233">DNA recombination</keyword>
<dbReference type="InterPro" id="IPR013762">
    <property type="entry name" value="Integrase-like_cat_sf"/>
</dbReference>
<feature type="domain" description="Tyr recombinase" evidence="3">
    <location>
        <begin position="70"/>
        <end position="175"/>
    </location>
</feature>
<feature type="region of interest" description="Disordered" evidence="2">
    <location>
        <begin position="223"/>
        <end position="268"/>
    </location>
</feature>
<evidence type="ECO:0000259" key="3">
    <source>
        <dbReference type="Pfam" id="PF00589"/>
    </source>
</evidence>
<dbReference type="Proteomes" id="UP000501253">
    <property type="component" value="Chromosome"/>
</dbReference>
<dbReference type="KEGG" id="tmai:FVE67_03690"/>
<evidence type="ECO:0000313" key="5">
    <source>
        <dbReference type="Proteomes" id="UP000501253"/>
    </source>
</evidence>
<sequence length="310" mass="35922">MDVREIRAFHLEDLLQRLRENPGKRGRALQKIFVELRAFLNWCRKREIIDRVPALPEIKVPESPIRFLTPHEQALVLEAIPEEHRPIFTFLFATGCRVGEVRALMWDCVYLSEGFLLIRRTFSGDYLREIPKEGKQKAIPLVSVIRDVIEHQARNKKAVWVFPYRHPRRKDYYTAYPTSACSPSLRKPARKWEYRASPSTRPPATLSPCNACNRASLTKKWGPPWDTVRLKPPDATPAYGPNRSKASSKGPGSSPFQKPKSIWNNRRKSETVLRTPTLLRRNCNTILTILQEVMNQVPQERYRKGISITE</sequence>
<evidence type="ECO:0000313" key="4">
    <source>
        <dbReference type="EMBL" id="QJA05953.1"/>
    </source>
</evidence>
<accession>A0A6H1WRY2</accession>
<dbReference type="GO" id="GO:0006310">
    <property type="term" value="P:DNA recombination"/>
    <property type="evidence" value="ECO:0007669"/>
    <property type="project" value="UniProtKB-KW"/>
</dbReference>
<dbReference type="Pfam" id="PF00589">
    <property type="entry name" value="Phage_integrase"/>
    <property type="match status" value="1"/>
</dbReference>
<dbReference type="GO" id="GO:0003677">
    <property type="term" value="F:DNA binding"/>
    <property type="evidence" value="ECO:0007669"/>
    <property type="project" value="InterPro"/>
</dbReference>
<reference evidence="4 5" key="1">
    <citation type="submission" date="2019-08" db="EMBL/GenBank/DDBJ databases">
        <title>Complete genome sequence of Thermosulfurimonas marina SU872T, an anaerobic thermophilic chemolithoautotrophic bacterium isolated from a shallow marine hydrothermal vent.</title>
        <authorList>
            <person name="Allioux M."/>
            <person name="Jebbar M."/>
            <person name="Slobodkina G."/>
            <person name="Slobodkin A."/>
            <person name="Moalic Y."/>
            <person name="Frolova A."/>
            <person name="Shao Z."/>
            <person name="Alain K."/>
        </authorList>
    </citation>
    <scope>NUCLEOTIDE SEQUENCE [LARGE SCALE GENOMIC DNA]</scope>
    <source>
        <strain evidence="4 5">SU872</strain>
    </source>
</reference>
<name>A0A6H1WRY2_9BACT</name>
<dbReference type="Gene3D" id="1.10.443.10">
    <property type="entry name" value="Intergrase catalytic core"/>
    <property type="match status" value="1"/>
</dbReference>